<evidence type="ECO:0000313" key="2">
    <source>
        <dbReference type="Proteomes" id="UP000008068"/>
    </source>
</evidence>
<dbReference type="HOGENOM" id="CLU_3377546_0_0_1"/>
<evidence type="ECO:0000313" key="1">
    <source>
        <dbReference type="EMBL" id="EGT30838.1"/>
    </source>
</evidence>
<proteinExistence type="predicted"/>
<dbReference type="AlphaFoldDB" id="G0M984"/>
<accession>G0M984</accession>
<gene>
    <name evidence="1" type="ORF">CAEBREN_21537</name>
</gene>
<dbReference type="Proteomes" id="UP000008068">
    <property type="component" value="Unassembled WGS sequence"/>
</dbReference>
<dbReference type="InParanoid" id="G0M984"/>
<dbReference type="EMBL" id="GL379787">
    <property type="protein sequence ID" value="EGT30838.1"/>
    <property type="molecule type" value="Genomic_DNA"/>
</dbReference>
<reference evidence="2" key="1">
    <citation type="submission" date="2011-07" db="EMBL/GenBank/DDBJ databases">
        <authorList>
            <consortium name="Caenorhabditis brenneri Sequencing and Analysis Consortium"/>
            <person name="Wilson R.K."/>
        </authorList>
    </citation>
    <scope>NUCLEOTIDE SEQUENCE [LARGE SCALE GENOMIC DNA]</scope>
    <source>
        <strain evidence="2">PB2801</strain>
    </source>
</reference>
<keyword evidence="2" id="KW-1185">Reference proteome</keyword>
<protein>
    <submittedName>
        <fullName evidence="1">Uncharacterized protein</fullName>
    </submittedName>
</protein>
<organism evidence="2">
    <name type="scientific">Caenorhabditis brenneri</name>
    <name type="common">Nematode worm</name>
    <dbReference type="NCBI Taxonomy" id="135651"/>
    <lineage>
        <taxon>Eukaryota</taxon>
        <taxon>Metazoa</taxon>
        <taxon>Ecdysozoa</taxon>
        <taxon>Nematoda</taxon>
        <taxon>Chromadorea</taxon>
        <taxon>Rhabditida</taxon>
        <taxon>Rhabditina</taxon>
        <taxon>Rhabditomorpha</taxon>
        <taxon>Rhabditoidea</taxon>
        <taxon>Rhabditidae</taxon>
        <taxon>Peloderinae</taxon>
        <taxon>Caenorhabditis</taxon>
    </lineage>
</organism>
<name>G0M984_CAEBE</name>
<sequence length="34" mass="3806">MGRPGPKIKALRLSGSQALGSHFRIPENFKNRKI</sequence>